<name>A0ABN5A4J0_9FIRM</name>
<sequence>MYYTSKHRLLGTKGSLSGENPLKPLWKGWLNLNSRNIEIKVRLNRKEAESLNKRVRKSRLSREAYLRHLINGSVPRDAPPPDYFSMMRELYRVGNNLNQIAQKAHTLNVLDVQRYDASVREFESAVKKITEAVVLPRPME</sequence>
<evidence type="ECO:0000313" key="1">
    <source>
        <dbReference type="EMBL" id="ASB41781.1"/>
    </source>
</evidence>
<dbReference type="EMBL" id="CP021422">
    <property type="protein sequence ID" value="ASB41781.1"/>
    <property type="molecule type" value="Genomic_DNA"/>
</dbReference>
<dbReference type="InterPro" id="IPR053842">
    <property type="entry name" value="NikA-like"/>
</dbReference>
<protein>
    <submittedName>
        <fullName evidence="1">Plasmid mobilization relaxosome protein MobC</fullName>
    </submittedName>
</protein>
<accession>A0ABN5A4J0</accession>
<evidence type="ECO:0000313" key="2">
    <source>
        <dbReference type="Proteomes" id="UP000196710"/>
    </source>
</evidence>
<reference evidence="2" key="1">
    <citation type="submission" date="2017-05" db="EMBL/GenBank/DDBJ databases">
        <title>Improved OligoMM genomes.</title>
        <authorList>
            <person name="Garzetti D."/>
        </authorList>
    </citation>
    <scope>NUCLEOTIDE SEQUENCE [LARGE SCALE GENOMIC DNA]</scope>
    <source>
        <strain evidence="2">KB18</strain>
    </source>
</reference>
<organism evidence="1 2">
    <name type="scientific">Acutalibacter muris</name>
    <dbReference type="NCBI Taxonomy" id="1796620"/>
    <lineage>
        <taxon>Bacteria</taxon>
        <taxon>Bacillati</taxon>
        <taxon>Bacillota</taxon>
        <taxon>Clostridia</taxon>
        <taxon>Eubacteriales</taxon>
        <taxon>Acutalibacteraceae</taxon>
        <taxon>Acutalibacter</taxon>
    </lineage>
</organism>
<keyword evidence="2" id="KW-1185">Reference proteome</keyword>
<dbReference type="Proteomes" id="UP000196710">
    <property type="component" value="Chromosome"/>
</dbReference>
<dbReference type="Pfam" id="PF21983">
    <property type="entry name" value="NikA-like"/>
    <property type="match status" value="1"/>
</dbReference>
<gene>
    <name evidence="1" type="ORF">ADH66_14645</name>
</gene>
<proteinExistence type="predicted"/>